<keyword evidence="5" id="KW-1133">Transmembrane helix</keyword>
<dbReference type="EMBL" id="CP092622">
    <property type="protein sequence ID" value="UMM21388.1"/>
    <property type="molecule type" value="Genomic_DNA"/>
</dbReference>
<accession>A0AAE9J951</accession>
<dbReference type="Pfam" id="PF03436">
    <property type="entry name" value="DUF281"/>
    <property type="match status" value="1"/>
</dbReference>
<dbReference type="Pfam" id="PF14634">
    <property type="entry name" value="zf-RING_5"/>
    <property type="match status" value="1"/>
</dbReference>
<protein>
    <recommendedName>
        <fullName evidence="7">RING-type domain-containing protein</fullName>
    </recommendedName>
</protein>
<dbReference type="PANTHER" id="PTHR36517">
    <property type="entry name" value="PROTEIN CBG25732"/>
    <property type="match status" value="1"/>
</dbReference>
<dbReference type="AlphaFoldDB" id="A0AAE9J951"/>
<evidence type="ECO:0000313" key="8">
    <source>
        <dbReference type="EMBL" id="UMM21388.1"/>
    </source>
</evidence>
<reference evidence="8 9" key="1">
    <citation type="submission" date="2022-04" db="EMBL/GenBank/DDBJ databases">
        <title>Chromosome-level reference genomes for two strains of Caenorhabditis briggsae: an improved platform for comparative genomics.</title>
        <authorList>
            <person name="Stevens L."/>
            <person name="Andersen E."/>
        </authorList>
    </citation>
    <scope>NUCLEOTIDE SEQUENCE [LARGE SCALE GENOMIC DNA]</scope>
    <source>
        <strain evidence="8">VX34</strain>
        <tissue evidence="8">Whole-organism</tissue>
    </source>
</reference>
<feature type="transmembrane region" description="Helical" evidence="5">
    <location>
        <begin position="426"/>
        <end position="449"/>
    </location>
</feature>
<organism evidence="8 9">
    <name type="scientific">Caenorhabditis briggsae</name>
    <dbReference type="NCBI Taxonomy" id="6238"/>
    <lineage>
        <taxon>Eukaryota</taxon>
        <taxon>Metazoa</taxon>
        <taxon>Ecdysozoa</taxon>
        <taxon>Nematoda</taxon>
        <taxon>Chromadorea</taxon>
        <taxon>Rhabditida</taxon>
        <taxon>Rhabditina</taxon>
        <taxon>Rhabditomorpha</taxon>
        <taxon>Rhabditoidea</taxon>
        <taxon>Rhabditidae</taxon>
        <taxon>Peloderinae</taxon>
        <taxon>Caenorhabditis</taxon>
    </lineage>
</organism>
<feature type="signal peptide" evidence="6">
    <location>
        <begin position="1"/>
        <end position="19"/>
    </location>
</feature>
<keyword evidence="1" id="KW-0479">Metal-binding</keyword>
<keyword evidence="5" id="KW-0472">Membrane</keyword>
<feature type="transmembrane region" description="Helical" evidence="5">
    <location>
        <begin position="565"/>
        <end position="587"/>
    </location>
</feature>
<keyword evidence="6" id="KW-0732">Signal</keyword>
<dbReference type="PROSITE" id="PS00518">
    <property type="entry name" value="ZF_RING_1"/>
    <property type="match status" value="1"/>
</dbReference>
<dbReference type="InterPro" id="IPR005098">
    <property type="entry name" value="DUF281"/>
</dbReference>
<dbReference type="InterPro" id="IPR013083">
    <property type="entry name" value="Znf_RING/FYVE/PHD"/>
</dbReference>
<gene>
    <name evidence="8" type="ORF">L5515_003091</name>
</gene>
<evidence type="ECO:0000256" key="1">
    <source>
        <dbReference type="ARBA" id="ARBA00022723"/>
    </source>
</evidence>
<dbReference type="Gene3D" id="3.30.40.10">
    <property type="entry name" value="Zinc/RING finger domain, C3HC4 (zinc finger)"/>
    <property type="match status" value="1"/>
</dbReference>
<feature type="transmembrane region" description="Helical" evidence="5">
    <location>
        <begin position="534"/>
        <end position="553"/>
    </location>
</feature>
<evidence type="ECO:0000313" key="9">
    <source>
        <dbReference type="Proteomes" id="UP000829354"/>
    </source>
</evidence>
<dbReference type="SUPFAM" id="SSF57850">
    <property type="entry name" value="RING/U-box"/>
    <property type="match status" value="1"/>
</dbReference>
<dbReference type="Proteomes" id="UP000829354">
    <property type="component" value="Chromosome III"/>
</dbReference>
<evidence type="ECO:0000256" key="5">
    <source>
        <dbReference type="SAM" id="Phobius"/>
    </source>
</evidence>
<evidence type="ECO:0000256" key="4">
    <source>
        <dbReference type="PROSITE-ProRule" id="PRU00175"/>
    </source>
</evidence>
<feature type="chain" id="PRO_5042063841" description="RING-type domain-containing protein" evidence="6">
    <location>
        <begin position="20"/>
        <end position="700"/>
    </location>
</feature>
<dbReference type="InterPro" id="IPR001841">
    <property type="entry name" value="Znf_RING"/>
</dbReference>
<keyword evidence="5" id="KW-0812">Transmembrane</keyword>
<keyword evidence="9" id="KW-1185">Reference proteome</keyword>
<feature type="transmembrane region" description="Helical" evidence="5">
    <location>
        <begin position="469"/>
        <end position="492"/>
    </location>
</feature>
<name>A0AAE9J951_CAEBR</name>
<feature type="domain" description="RING-type" evidence="7">
    <location>
        <begin position="625"/>
        <end position="671"/>
    </location>
</feature>
<evidence type="ECO:0000256" key="3">
    <source>
        <dbReference type="ARBA" id="ARBA00022833"/>
    </source>
</evidence>
<keyword evidence="2 4" id="KW-0863">Zinc-finger</keyword>
<dbReference type="PROSITE" id="PS50089">
    <property type="entry name" value="ZF_RING_2"/>
    <property type="match status" value="1"/>
</dbReference>
<keyword evidence="3" id="KW-0862">Zinc</keyword>
<evidence type="ECO:0000256" key="2">
    <source>
        <dbReference type="ARBA" id="ARBA00022771"/>
    </source>
</evidence>
<evidence type="ECO:0000256" key="6">
    <source>
        <dbReference type="SAM" id="SignalP"/>
    </source>
</evidence>
<sequence length="700" mass="76882">MLFQSLTVIITLQLPLIESCVRTIPPEEVYITSTPDNLPGPPIPIVPVVTQGPIIEDPENPENPPTTNAPSAPCFNCDIEAIKPTMPGGTTFSYIDREDLCKITTITCETDNMGSCASIVLRADLPGSTETLDTQTNVNKLTWELACQENEKYASVFLTIPPEEVYITSTPDNLPPTNAPSAPCWMCEISSVAPTLADPTNTEFVSTQSEDANQCPIENVSCKRKDGAVCASVKIQAMTGAATEVIGMRANVDKADATLSCAEDGTYTSGAVTGITKLQCEFTDCVKPCATCPEVDLSKAQLIPVGSMISKEEAITADGCKETTIRCSYTPTPGTVALSSSLNGILADGMTPHIGELPSPGIGKDYSILTCQNNGDYITSRGVMFDICGFSKNTLTDCYSIFHSIVVFLLVTVHFFYLIFAEINYLNFLIAGGLLIFISSSTLLIFGFYCVLKKFLGWLKVKKTTKNQVFMIFALLGYCSFGIAPRVLVFWFYGQTEILVFMFYASLIMPIFNYQIFTKSLNFDIAYLDQFKKIITLIIIHFALLTGGIRYGALFFESPNTVNMILAQIIFAPMFLISSIDLIMIIIGKSHLNVIYEQDANGNQVAPINTIEMDLAGNSKSSFECKICFLEYSENRLPRFLIGCDHTICQECAQKCFDLKHQKYITCPFCQMPTVIKGNVLILPTNLALMEVIDEVKKKT</sequence>
<proteinExistence type="predicted"/>
<feature type="transmembrane region" description="Helical" evidence="5">
    <location>
        <begin position="498"/>
        <end position="514"/>
    </location>
</feature>
<evidence type="ECO:0000259" key="7">
    <source>
        <dbReference type="PROSITE" id="PS50089"/>
    </source>
</evidence>
<feature type="transmembrane region" description="Helical" evidence="5">
    <location>
        <begin position="401"/>
        <end position="420"/>
    </location>
</feature>
<dbReference type="GO" id="GO:0008270">
    <property type="term" value="F:zinc ion binding"/>
    <property type="evidence" value="ECO:0007669"/>
    <property type="project" value="UniProtKB-KW"/>
</dbReference>
<dbReference type="PANTHER" id="PTHR36517:SF1">
    <property type="entry name" value="C6 DOMAIN-CONTAINING PROTEIN-RELATED"/>
    <property type="match status" value="1"/>
</dbReference>
<dbReference type="InterPro" id="IPR017907">
    <property type="entry name" value="Znf_RING_CS"/>
</dbReference>